<feature type="transmembrane region" description="Helical" evidence="7">
    <location>
        <begin position="103"/>
        <end position="127"/>
    </location>
</feature>
<dbReference type="PROSITE" id="PS50928">
    <property type="entry name" value="ABC_TM1"/>
    <property type="match status" value="1"/>
</dbReference>
<evidence type="ECO:0000256" key="7">
    <source>
        <dbReference type="RuleBase" id="RU363032"/>
    </source>
</evidence>
<dbReference type="EMBL" id="JASNVH010000015">
    <property type="protein sequence ID" value="MDK4307707.1"/>
    <property type="molecule type" value="Genomic_DNA"/>
</dbReference>
<gene>
    <name evidence="10" type="ORF">QPX42_09175</name>
</gene>
<evidence type="ECO:0000256" key="2">
    <source>
        <dbReference type="ARBA" id="ARBA00022448"/>
    </source>
</evidence>
<dbReference type="RefSeq" id="WP_284589211.1">
    <property type="nucleotide sequence ID" value="NZ_JASNUC010000014.1"/>
</dbReference>
<evidence type="ECO:0000256" key="3">
    <source>
        <dbReference type="ARBA" id="ARBA00022475"/>
    </source>
</evidence>
<organism evidence="10 11">
    <name type="scientific">Corynebacterium pseudodiphtheriticum</name>
    <dbReference type="NCBI Taxonomy" id="37637"/>
    <lineage>
        <taxon>Bacteria</taxon>
        <taxon>Bacillati</taxon>
        <taxon>Actinomycetota</taxon>
        <taxon>Actinomycetes</taxon>
        <taxon>Mycobacteriales</taxon>
        <taxon>Corynebacteriaceae</taxon>
        <taxon>Corynebacterium</taxon>
    </lineage>
</organism>
<protein>
    <submittedName>
        <fullName evidence="10">ABC transporter permease</fullName>
    </submittedName>
</protein>
<evidence type="ECO:0000313" key="10">
    <source>
        <dbReference type="EMBL" id="MDK4307707.1"/>
    </source>
</evidence>
<comment type="similarity">
    <text evidence="7">Belongs to the binding-protein-dependent transport system permease family.</text>
</comment>
<proteinExistence type="inferred from homology"/>
<evidence type="ECO:0000259" key="9">
    <source>
        <dbReference type="PROSITE" id="PS50928"/>
    </source>
</evidence>
<feature type="transmembrane region" description="Helical" evidence="7">
    <location>
        <begin position="177"/>
        <end position="197"/>
    </location>
</feature>
<feature type="region of interest" description="Disordered" evidence="8">
    <location>
        <begin position="315"/>
        <end position="348"/>
    </location>
</feature>
<dbReference type="PANTHER" id="PTHR43163:SF6">
    <property type="entry name" value="DIPEPTIDE TRANSPORT SYSTEM PERMEASE PROTEIN DPPB-RELATED"/>
    <property type="match status" value="1"/>
</dbReference>
<evidence type="ECO:0000256" key="6">
    <source>
        <dbReference type="ARBA" id="ARBA00023136"/>
    </source>
</evidence>
<dbReference type="Proteomes" id="UP001224412">
    <property type="component" value="Unassembled WGS sequence"/>
</dbReference>
<dbReference type="PANTHER" id="PTHR43163">
    <property type="entry name" value="DIPEPTIDE TRANSPORT SYSTEM PERMEASE PROTEIN DPPB-RELATED"/>
    <property type="match status" value="1"/>
</dbReference>
<feature type="transmembrane region" description="Helical" evidence="7">
    <location>
        <begin position="277"/>
        <end position="300"/>
    </location>
</feature>
<keyword evidence="3" id="KW-1003">Cell membrane</keyword>
<feature type="transmembrane region" description="Helical" evidence="7">
    <location>
        <begin position="231"/>
        <end position="257"/>
    </location>
</feature>
<feature type="compositionally biased region" description="Low complexity" evidence="8">
    <location>
        <begin position="316"/>
        <end position="333"/>
    </location>
</feature>
<feature type="domain" description="ABC transmembrane type-1" evidence="9">
    <location>
        <begin position="99"/>
        <end position="300"/>
    </location>
</feature>
<dbReference type="InterPro" id="IPR000515">
    <property type="entry name" value="MetI-like"/>
</dbReference>
<dbReference type="InterPro" id="IPR035906">
    <property type="entry name" value="MetI-like_sf"/>
</dbReference>
<feature type="transmembrane region" description="Helical" evidence="7">
    <location>
        <begin position="139"/>
        <end position="165"/>
    </location>
</feature>
<dbReference type="Gene3D" id="1.10.3720.10">
    <property type="entry name" value="MetI-like"/>
    <property type="match status" value="1"/>
</dbReference>
<evidence type="ECO:0000256" key="8">
    <source>
        <dbReference type="SAM" id="MobiDB-lite"/>
    </source>
</evidence>
<dbReference type="AlphaFoldDB" id="A0AAP4F8T9"/>
<comment type="subcellular location">
    <subcellularLocation>
        <location evidence="1 7">Cell membrane</location>
        <topology evidence="1 7">Multi-pass membrane protein</topology>
    </subcellularLocation>
</comment>
<evidence type="ECO:0000256" key="4">
    <source>
        <dbReference type="ARBA" id="ARBA00022692"/>
    </source>
</evidence>
<name>A0AAP4F8T9_9CORY</name>
<dbReference type="GO" id="GO:0055085">
    <property type="term" value="P:transmembrane transport"/>
    <property type="evidence" value="ECO:0007669"/>
    <property type="project" value="InterPro"/>
</dbReference>
<keyword evidence="5 7" id="KW-1133">Transmembrane helix</keyword>
<feature type="compositionally biased region" description="Basic and acidic residues" evidence="8">
    <location>
        <begin position="337"/>
        <end position="348"/>
    </location>
</feature>
<comment type="caution">
    <text evidence="10">The sequence shown here is derived from an EMBL/GenBank/DDBJ whole genome shotgun (WGS) entry which is preliminary data.</text>
</comment>
<accession>A0AAP4F8T9</accession>
<dbReference type="InterPro" id="IPR045621">
    <property type="entry name" value="BPD_transp_1_N"/>
</dbReference>
<dbReference type="SUPFAM" id="SSF161098">
    <property type="entry name" value="MetI-like"/>
    <property type="match status" value="1"/>
</dbReference>
<evidence type="ECO:0000256" key="5">
    <source>
        <dbReference type="ARBA" id="ARBA00022989"/>
    </source>
</evidence>
<keyword evidence="2 7" id="KW-0813">Transport</keyword>
<dbReference type="Pfam" id="PF19300">
    <property type="entry name" value="BPD_transp_1_N"/>
    <property type="match status" value="1"/>
</dbReference>
<dbReference type="GO" id="GO:0005886">
    <property type="term" value="C:plasma membrane"/>
    <property type="evidence" value="ECO:0007669"/>
    <property type="project" value="UniProtKB-SubCell"/>
</dbReference>
<reference evidence="10" key="1">
    <citation type="submission" date="2023-05" db="EMBL/GenBank/DDBJ databases">
        <title>Metabolic capabilities are highly conserved among human nasal-associated Corynebacterium species in pangenomic analyses.</title>
        <authorList>
            <person name="Tran T.H."/>
            <person name="Roberts A.Q."/>
            <person name="Escapa I.F."/>
            <person name="Gao W."/>
            <person name="Conlan S."/>
            <person name="Kong H."/>
            <person name="Segre J.A."/>
            <person name="Kelly M.S."/>
            <person name="Lemon K.P."/>
        </authorList>
    </citation>
    <scope>NUCLEOTIDE SEQUENCE</scope>
    <source>
        <strain evidence="10">KPL2773</strain>
    </source>
</reference>
<keyword evidence="4 7" id="KW-0812">Transmembrane</keyword>
<evidence type="ECO:0000256" key="1">
    <source>
        <dbReference type="ARBA" id="ARBA00004651"/>
    </source>
</evidence>
<keyword evidence="6 7" id="KW-0472">Membrane</keyword>
<sequence>MSRKSIFARIGQSVLVIWATFTLAFILLSALPSDAVAARYDNPNLGLTPEQLADIREVYGADEPLISRYFSALTGFLTGDFGYSVATGTAVSEMLANAIPSTMALALSAFVVGAILAFGIAVLSTFGPMTWLRSLSRSLPSVMVSVPTFWIGIILIQVFSFGLGWVPVIGANSVQSLVLPVITLAIAISAPLAQVLMRSIDEVMDMPFVQVVRAKGASGAWLLWRNVLRNAFLPVLTMAGLTFGELIGGSVVTEAVFARHGIGALTVDAVADRDTSVLLAIVVLAAVVFVLINLVVDLLYPVLDVRLRERRTAVNSAAQPSATSSSAHAAGTSRNASEPHEKEEQKCS</sequence>
<evidence type="ECO:0000313" key="11">
    <source>
        <dbReference type="Proteomes" id="UP001224412"/>
    </source>
</evidence>
<dbReference type="Pfam" id="PF00528">
    <property type="entry name" value="BPD_transp_1"/>
    <property type="match status" value="1"/>
</dbReference>
<dbReference type="CDD" id="cd06261">
    <property type="entry name" value="TM_PBP2"/>
    <property type="match status" value="1"/>
</dbReference>